<accession>A0ABQ6CIY4</accession>
<dbReference type="InterPro" id="IPR051455">
    <property type="entry name" value="Bact_solute-bind_prot3"/>
</dbReference>
<evidence type="ECO:0000256" key="4">
    <source>
        <dbReference type="SAM" id="SignalP"/>
    </source>
</evidence>
<dbReference type="RefSeq" id="WP_284312674.1">
    <property type="nucleotide sequence ID" value="NZ_BSPC01000024.1"/>
</dbReference>
<dbReference type="Proteomes" id="UP001156882">
    <property type="component" value="Unassembled WGS sequence"/>
</dbReference>
<evidence type="ECO:0000313" key="6">
    <source>
        <dbReference type="EMBL" id="GLS19673.1"/>
    </source>
</evidence>
<keyword evidence="3 4" id="KW-0732">Signal</keyword>
<evidence type="ECO:0000256" key="1">
    <source>
        <dbReference type="ARBA" id="ARBA00010333"/>
    </source>
</evidence>
<sequence length="338" mass="36547">MKRMSIQAAAVMLGLAAATAAGAQTLDTVKARGNLICGVNEGLEGFSSKDASGNWSGFDADFCRAVAAAIFADSSKVQFVPLSTSDRFDALHNGKIDILSRNSTWTLSRELDYGLSFAGTTYYDGQGFMVPRAKNVNSALELTGSKVCVQKDTTTVRNQADYFDANSMKYDVVLTDSTQDSIDRYKKGECSVVTSDVSQLYAARLGLPDAGEHIILPEVISKEPLGPAVRQDDPKWRNLVQWVHFAMLDAEELGVSQSTLDQAKASSRPAIRRLLGADGDMGGKMGLSKDWVVNVVKLVGNYDEVYERNLGTKSKLGIPRGLNQLWSLGGIQYAPPAE</sequence>
<feature type="domain" description="Solute-binding protein family 3/N-terminal" evidence="5">
    <location>
        <begin position="34"/>
        <end position="263"/>
    </location>
</feature>
<gene>
    <name evidence="6" type="ORF">GCM10007874_26900</name>
</gene>
<keyword evidence="2" id="KW-0813">Transport</keyword>
<evidence type="ECO:0000313" key="7">
    <source>
        <dbReference type="Proteomes" id="UP001156882"/>
    </source>
</evidence>
<reference evidence="7" key="1">
    <citation type="journal article" date="2019" name="Int. J. Syst. Evol. Microbiol.">
        <title>The Global Catalogue of Microorganisms (GCM) 10K type strain sequencing project: providing services to taxonomists for standard genome sequencing and annotation.</title>
        <authorList>
            <consortium name="The Broad Institute Genomics Platform"/>
            <consortium name="The Broad Institute Genome Sequencing Center for Infectious Disease"/>
            <person name="Wu L."/>
            <person name="Ma J."/>
        </authorList>
    </citation>
    <scope>NUCLEOTIDE SEQUENCE [LARGE SCALE GENOMIC DNA]</scope>
    <source>
        <strain evidence="7">NBRC 101365</strain>
    </source>
</reference>
<dbReference type="PANTHER" id="PTHR30085">
    <property type="entry name" value="AMINO ACID ABC TRANSPORTER PERMEASE"/>
    <property type="match status" value="1"/>
</dbReference>
<evidence type="ECO:0000256" key="2">
    <source>
        <dbReference type="ARBA" id="ARBA00022448"/>
    </source>
</evidence>
<comment type="similarity">
    <text evidence="1">Belongs to the bacterial solute-binding protein 3 family.</text>
</comment>
<proteinExistence type="inferred from homology"/>
<dbReference type="SMART" id="SM00062">
    <property type="entry name" value="PBPb"/>
    <property type="match status" value="1"/>
</dbReference>
<dbReference type="InterPro" id="IPR001638">
    <property type="entry name" value="Solute-binding_3/MltF_N"/>
</dbReference>
<dbReference type="PANTHER" id="PTHR30085:SF7">
    <property type="entry name" value="AMINO-ACID ABC TRANSPORTER-BINDING PROTEIN YHDW-RELATED"/>
    <property type="match status" value="1"/>
</dbReference>
<feature type="signal peptide" evidence="4">
    <location>
        <begin position="1"/>
        <end position="23"/>
    </location>
</feature>
<feature type="chain" id="PRO_5045515471" evidence="4">
    <location>
        <begin position="24"/>
        <end position="338"/>
    </location>
</feature>
<comment type="caution">
    <text evidence="6">The sequence shown here is derived from an EMBL/GenBank/DDBJ whole genome shotgun (WGS) entry which is preliminary data.</text>
</comment>
<keyword evidence="7" id="KW-1185">Reference proteome</keyword>
<dbReference type="Pfam" id="PF00497">
    <property type="entry name" value="SBP_bac_3"/>
    <property type="match status" value="1"/>
</dbReference>
<evidence type="ECO:0000256" key="3">
    <source>
        <dbReference type="ARBA" id="ARBA00022729"/>
    </source>
</evidence>
<evidence type="ECO:0000259" key="5">
    <source>
        <dbReference type="SMART" id="SM00062"/>
    </source>
</evidence>
<protein>
    <submittedName>
        <fullName evidence="6">Amino acid ABC transporter substrate-binding protein</fullName>
    </submittedName>
</protein>
<dbReference type="EMBL" id="BSPC01000024">
    <property type="protein sequence ID" value="GLS19673.1"/>
    <property type="molecule type" value="Genomic_DNA"/>
</dbReference>
<dbReference type="CDD" id="cd13692">
    <property type="entry name" value="PBP2_BztA"/>
    <property type="match status" value="1"/>
</dbReference>
<dbReference type="Gene3D" id="3.40.190.10">
    <property type="entry name" value="Periplasmic binding protein-like II"/>
    <property type="match status" value="2"/>
</dbReference>
<name>A0ABQ6CIY4_9HYPH</name>
<dbReference type="SUPFAM" id="SSF53850">
    <property type="entry name" value="Periplasmic binding protein-like II"/>
    <property type="match status" value="1"/>
</dbReference>
<organism evidence="6 7">
    <name type="scientific">Labrys miyagiensis</name>
    <dbReference type="NCBI Taxonomy" id="346912"/>
    <lineage>
        <taxon>Bacteria</taxon>
        <taxon>Pseudomonadati</taxon>
        <taxon>Pseudomonadota</taxon>
        <taxon>Alphaproteobacteria</taxon>
        <taxon>Hyphomicrobiales</taxon>
        <taxon>Xanthobacteraceae</taxon>
        <taxon>Labrys</taxon>
    </lineage>
</organism>